<evidence type="ECO:0000313" key="3">
    <source>
        <dbReference type="EMBL" id="MXV17444.1"/>
    </source>
</evidence>
<dbReference type="Proteomes" id="UP000451233">
    <property type="component" value="Unassembled WGS sequence"/>
</dbReference>
<dbReference type="CDD" id="cd03789">
    <property type="entry name" value="GT9_LPS_heptosyltransferase"/>
    <property type="match status" value="1"/>
</dbReference>
<dbReference type="InterPro" id="IPR002201">
    <property type="entry name" value="Glyco_trans_9"/>
</dbReference>
<dbReference type="SUPFAM" id="SSF53756">
    <property type="entry name" value="UDP-Glycosyltransferase/glycogen phosphorylase"/>
    <property type="match status" value="1"/>
</dbReference>
<dbReference type="EMBL" id="WVHS01000005">
    <property type="protein sequence ID" value="MXV17444.1"/>
    <property type="molecule type" value="Genomic_DNA"/>
</dbReference>
<dbReference type="PANTHER" id="PTHR30160:SF1">
    <property type="entry name" value="LIPOPOLYSACCHARIDE 1,2-N-ACETYLGLUCOSAMINETRANSFERASE-RELATED"/>
    <property type="match status" value="1"/>
</dbReference>
<dbReference type="Pfam" id="PF01075">
    <property type="entry name" value="Glyco_transf_9"/>
    <property type="match status" value="1"/>
</dbReference>
<dbReference type="RefSeq" id="WP_160908453.1">
    <property type="nucleotide sequence ID" value="NZ_WVHS01000005.1"/>
</dbReference>
<proteinExistence type="predicted"/>
<dbReference type="AlphaFoldDB" id="A0A7K1Y2D4"/>
<dbReference type="GO" id="GO:0005829">
    <property type="term" value="C:cytosol"/>
    <property type="evidence" value="ECO:0007669"/>
    <property type="project" value="TreeGrafter"/>
</dbReference>
<dbReference type="PANTHER" id="PTHR30160">
    <property type="entry name" value="TETRAACYLDISACCHARIDE 4'-KINASE-RELATED"/>
    <property type="match status" value="1"/>
</dbReference>
<keyword evidence="2 3" id="KW-0808">Transferase</keyword>
<accession>A0A7K1Y2D4</accession>
<keyword evidence="1" id="KW-0328">Glycosyltransferase</keyword>
<sequence length="366" mass="40702">MPPARKRILVYRIGSLGDTIIALPAFNKVCEMFPDADITLLTNRPIVSKAAAVESVLGQGYFFHRVVNYPSGTRNPLVLLALWKELRALKIDIAINLATTRILKDLATTKRTVLRDKWFLWSTGIRQFLGFPAIRQDFELSIDPVTGQYEWEALRVMRRLESLGPADLTSDRYWDLHFSEEELGQAKQALQPLAPGQPIVAMCAGTKMQSKDWEEQNWLSFTSRLKTLLPGWQLVMVGAPDEAARADKCIETWGGGVNLCGKTSPRVSGAVLKQARVFVGHDSGPMHLAAATGTPVVAIYSARNLPRQWFPRGDGNRIIYHKTDCAGCVLEVCVAEKKKCILSVTVDEVIDAVMEVLLRREAGSQQ</sequence>
<dbReference type="GO" id="GO:0009244">
    <property type="term" value="P:lipopolysaccharide core region biosynthetic process"/>
    <property type="evidence" value="ECO:0007669"/>
    <property type="project" value="TreeGrafter"/>
</dbReference>
<evidence type="ECO:0000256" key="1">
    <source>
        <dbReference type="ARBA" id="ARBA00022676"/>
    </source>
</evidence>
<organism evidence="3 4">
    <name type="scientific">Hufsiella ginkgonis</name>
    <dbReference type="NCBI Taxonomy" id="2695274"/>
    <lineage>
        <taxon>Bacteria</taxon>
        <taxon>Pseudomonadati</taxon>
        <taxon>Bacteroidota</taxon>
        <taxon>Sphingobacteriia</taxon>
        <taxon>Sphingobacteriales</taxon>
        <taxon>Sphingobacteriaceae</taxon>
        <taxon>Hufsiella</taxon>
    </lineage>
</organism>
<protein>
    <submittedName>
        <fullName evidence="3">Glycosyltransferase family 9 protein</fullName>
    </submittedName>
</protein>
<dbReference type="Gene3D" id="3.40.50.2000">
    <property type="entry name" value="Glycogen Phosphorylase B"/>
    <property type="match status" value="2"/>
</dbReference>
<comment type="caution">
    <text evidence="3">The sequence shown here is derived from an EMBL/GenBank/DDBJ whole genome shotgun (WGS) entry which is preliminary data.</text>
</comment>
<name>A0A7K1Y2D4_9SPHI</name>
<keyword evidence="4" id="KW-1185">Reference proteome</keyword>
<dbReference type="GO" id="GO:0008713">
    <property type="term" value="F:ADP-heptose-lipopolysaccharide heptosyltransferase activity"/>
    <property type="evidence" value="ECO:0007669"/>
    <property type="project" value="TreeGrafter"/>
</dbReference>
<evidence type="ECO:0000313" key="4">
    <source>
        <dbReference type="Proteomes" id="UP000451233"/>
    </source>
</evidence>
<gene>
    <name evidence="3" type="ORF">GS398_19250</name>
</gene>
<evidence type="ECO:0000256" key="2">
    <source>
        <dbReference type="ARBA" id="ARBA00022679"/>
    </source>
</evidence>
<dbReference type="InterPro" id="IPR051199">
    <property type="entry name" value="LPS_LOS_Heptosyltrfase"/>
</dbReference>
<reference evidence="3 4" key="1">
    <citation type="submission" date="2019-11" db="EMBL/GenBank/DDBJ databases">
        <title>Pedobacter sp. HMF7056 Genome sequencing and assembly.</title>
        <authorList>
            <person name="Kang H."/>
            <person name="Kim H."/>
            <person name="Joh K."/>
        </authorList>
    </citation>
    <scope>NUCLEOTIDE SEQUENCE [LARGE SCALE GENOMIC DNA]</scope>
    <source>
        <strain evidence="3 4">HMF7056</strain>
    </source>
</reference>